<evidence type="ECO:0000313" key="2">
    <source>
        <dbReference type="Proteomes" id="UP000807342"/>
    </source>
</evidence>
<dbReference type="Proteomes" id="UP000807342">
    <property type="component" value="Unassembled WGS sequence"/>
</dbReference>
<protein>
    <submittedName>
        <fullName evidence="1">Uncharacterized protein</fullName>
    </submittedName>
</protein>
<dbReference type="AlphaFoldDB" id="A0A9P5WVW9"/>
<name>A0A9P5WVW9_9AGAR</name>
<accession>A0A9P5WVW9</accession>
<keyword evidence="2" id="KW-1185">Reference proteome</keyword>
<dbReference type="OrthoDB" id="3265672at2759"/>
<reference evidence="1" key="1">
    <citation type="submission" date="2020-11" db="EMBL/GenBank/DDBJ databases">
        <authorList>
            <consortium name="DOE Joint Genome Institute"/>
            <person name="Ahrendt S."/>
            <person name="Riley R."/>
            <person name="Andreopoulos W."/>
            <person name="Labutti K."/>
            <person name="Pangilinan J."/>
            <person name="Ruiz-Duenas F.J."/>
            <person name="Barrasa J.M."/>
            <person name="Sanchez-Garcia M."/>
            <person name="Camarero S."/>
            <person name="Miyauchi S."/>
            <person name="Serrano A."/>
            <person name="Linde D."/>
            <person name="Babiker R."/>
            <person name="Drula E."/>
            <person name="Ayuso-Fernandez I."/>
            <person name="Pacheco R."/>
            <person name="Padilla G."/>
            <person name="Ferreira P."/>
            <person name="Barriuso J."/>
            <person name="Kellner H."/>
            <person name="Castanera R."/>
            <person name="Alfaro M."/>
            <person name="Ramirez L."/>
            <person name="Pisabarro A.G."/>
            <person name="Kuo A."/>
            <person name="Tritt A."/>
            <person name="Lipzen A."/>
            <person name="He G."/>
            <person name="Yan M."/>
            <person name="Ng V."/>
            <person name="Cullen D."/>
            <person name="Martin F."/>
            <person name="Rosso M.-N."/>
            <person name="Henrissat B."/>
            <person name="Hibbett D."/>
            <person name="Martinez A.T."/>
            <person name="Grigoriev I.V."/>
        </authorList>
    </citation>
    <scope>NUCLEOTIDE SEQUENCE</scope>
    <source>
        <strain evidence="1">MF-IS2</strain>
    </source>
</reference>
<organism evidence="1 2">
    <name type="scientific">Macrolepiota fuliginosa MF-IS2</name>
    <dbReference type="NCBI Taxonomy" id="1400762"/>
    <lineage>
        <taxon>Eukaryota</taxon>
        <taxon>Fungi</taxon>
        <taxon>Dikarya</taxon>
        <taxon>Basidiomycota</taxon>
        <taxon>Agaricomycotina</taxon>
        <taxon>Agaricomycetes</taxon>
        <taxon>Agaricomycetidae</taxon>
        <taxon>Agaricales</taxon>
        <taxon>Agaricineae</taxon>
        <taxon>Agaricaceae</taxon>
        <taxon>Macrolepiota</taxon>
    </lineage>
</organism>
<sequence>MTDNKLSQAHFSKHNTTHKHHNLKVKWTTTLEECCACALNPTVVAEYFDMLGSIIHKYQIPHENIYNTDEKGVQLGIGQSVAAIIDCNQKSVQQVENGNWEMVTIIEAICADGSALPPSVIFQGQQ</sequence>
<evidence type="ECO:0000313" key="1">
    <source>
        <dbReference type="EMBL" id="KAF9439713.1"/>
    </source>
</evidence>
<comment type="caution">
    <text evidence="1">The sequence shown here is derived from an EMBL/GenBank/DDBJ whole genome shotgun (WGS) entry which is preliminary data.</text>
</comment>
<gene>
    <name evidence="1" type="ORF">P691DRAFT_769062</name>
</gene>
<proteinExistence type="predicted"/>
<dbReference type="EMBL" id="MU153598">
    <property type="protein sequence ID" value="KAF9439713.1"/>
    <property type="molecule type" value="Genomic_DNA"/>
</dbReference>